<dbReference type="InterPro" id="IPR029000">
    <property type="entry name" value="Cyclophilin-like_dom_sf"/>
</dbReference>
<feature type="domain" description="Carboxyltransferase" evidence="4">
    <location>
        <begin position="6"/>
        <end position="204"/>
    </location>
</feature>
<reference evidence="5 6" key="1">
    <citation type="submission" date="2024-03" db="EMBL/GenBank/DDBJ databases">
        <title>Analysis of soft rot Pectobacteriaceae population diversity in US potato growing regions between 2016 and 2022.</title>
        <authorList>
            <person name="Ma X."/>
            <person name="Zhang X."/>
            <person name="Stodghill P."/>
            <person name="Rioux R."/>
            <person name="Babler B."/>
            <person name="Shrestha S."/>
            <person name="Babler B."/>
            <person name="Rivedal H."/>
            <person name="Frost K."/>
            <person name="Hao J."/>
            <person name="Secor G."/>
            <person name="Swingle B."/>
        </authorList>
    </citation>
    <scope>NUCLEOTIDE SEQUENCE [LARGE SCALE GENOMIC DNA]</scope>
    <source>
        <strain evidence="5 6">SR64</strain>
    </source>
</reference>
<dbReference type="SMART" id="SM00796">
    <property type="entry name" value="AHS1"/>
    <property type="match status" value="1"/>
</dbReference>
<dbReference type="GO" id="GO:0017168">
    <property type="term" value="F:5-oxoprolinase (ATP-hydrolyzing) activity"/>
    <property type="evidence" value="ECO:0007669"/>
    <property type="project" value="UniProtKB-EC"/>
</dbReference>
<dbReference type="RefSeq" id="WP_226052304.1">
    <property type="nucleotide sequence ID" value="NZ_CP161827.1"/>
</dbReference>
<dbReference type="InterPro" id="IPR010016">
    <property type="entry name" value="PxpB"/>
</dbReference>
<keyword evidence="2 5" id="KW-0378">Hydrolase</keyword>
<dbReference type="NCBIfam" id="TIGR00370">
    <property type="entry name" value="5-oxoprolinase subunit PxpB"/>
    <property type="match status" value="1"/>
</dbReference>
<evidence type="ECO:0000259" key="4">
    <source>
        <dbReference type="SMART" id="SM00796"/>
    </source>
</evidence>
<dbReference type="Pfam" id="PF02682">
    <property type="entry name" value="CT_C_D"/>
    <property type="match status" value="1"/>
</dbReference>
<evidence type="ECO:0000256" key="1">
    <source>
        <dbReference type="ARBA" id="ARBA00022741"/>
    </source>
</evidence>
<evidence type="ECO:0000313" key="5">
    <source>
        <dbReference type="EMBL" id="MEI7064153.1"/>
    </source>
</evidence>
<organism evidence="5 6">
    <name type="scientific">Dickeya chrysanthemi</name>
    <name type="common">Pectobacterium chrysanthemi</name>
    <name type="synonym">Erwinia chrysanthemi</name>
    <dbReference type="NCBI Taxonomy" id="556"/>
    <lineage>
        <taxon>Bacteria</taxon>
        <taxon>Pseudomonadati</taxon>
        <taxon>Pseudomonadota</taxon>
        <taxon>Gammaproteobacteria</taxon>
        <taxon>Enterobacterales</taxon>
        <taxon>Pectobacteriaceae</taxon>
        <taxon>Dickeya</taxon>
    </lineage>
</organism>
<keyword evidence="3" id="KW-0067">ATP-binding</keyword>
<sequence length="220" mass="24087">MKKETAHVYWVNEQAITIQVPAPVSLAQQQRIWALGASFQARNGITEIVPAMNNLTLAFDESLVDGEQLIEELQQGWKSLVAETRPGRLVEIPVRYGGQWGPDLADIVAHTGLSVDEVIRIHSDAEYTVFFIGFQPGFAYLGGMPSQLTTPRRSSPRQAVPAGSVAIGGTQTGVYPKTSPGGWQLLGHTDAVLFDPAREQPSLWMPGDRVRFVVTEVDHV</sequence>
<gene>
    <name evidence="5" type="primary">pxpB</name>
    <name evidence="5" type="ORF">WCU84_10840</name>
</gene>
<keyword evidence="1" id="KW-0547">Nucleotide-binding</keyword>
<dbReference type="PANTHER" id="PTHR34698:SF2">
    <property type="entry name" value="5-OXOPROLINASE SUBUNIT B"/>
    <property type="match status" value="1"/>
</dbReference>
<evidence type="ECO:0000256" key="2">
    <source>
        <dbReference type="ARBA" id="ARBA00022801"/>
    </source>
</evidence>
<dbReference type="Gene3D" id="3.30.1360.40">
    <property type="match status" value="1"/>
</dbReference>
<dbReference type="SUPFAM" id="SSF160467">
    <property type="entry name" value="PH0987 N-terminal domain-like"/>
    <property type="match status" value="1"/>
</dbReference>
<dbReference type="Proteomes" id="UP001359469">
    <property type="component" value="Unassembled WGS sequence"/>
</dbReference>
<keyword evidence="6" id="KW-1185">Reference proteome</keyword>
<proteinExistence type="predicted"/>
<dbReference type="Gene3D" id="2.40.100.10">
    <property type="entry name" value="Cyclophilin-like"/>
    <property type="match status" value="1"/>
</dbReference>
<name>A0ABU8JM19_DICCH</name>
<protein>
    <submittedName>
        <fullName evidence="5">5-oxoprolinase subunit PxpB</fullName>
        <ecNumber evidence="5">3.5.2.9</ecNumber>
    </submittedName>
</protein>
<evidence type="ECO:0000313" key="6">
    <source>
        <dbReference type="Proteomes" id="UP001359469"/>
    </source>
</evidence>
<dbReference type="InterPro" id="IPR003833">
    <property type="entry name" value="CT_C_D"/>
</dbReference>
<dbReference type="SUPFAM" id="SSF50891">
    <property type="entry name" value="Cyclophilin-like"/>
    <property type="match status" value="1"/>
</dbReference>
<comment type="caution">
    <text evidence="5">The sequence shown here is derived from an EMBL/GenBank/DDBJ whole genome shotgun (WGS) entry which is preliminary data.</text>
</comment>
<evidence type="ECO:0000256" key="3">
    <source>
        <dbReference type="ARBA" id="ARBA00022840"/>
    </source>
</evidence>
<dbReference type="PANTHER" id="PTHR34698">
    <property type="entry name" value="5-OXOPROLINASE SUBUNIT B"/>
    <property type="match status" value="1"/>
</dbReference>
<dbReference type="EC" id="3.5.2.9" evidence="5"/>
<dbReference type="EMBL" id="JBBBOO010000006">
    <property type="protein sequence ID" value="MEI7064153.1"/>
    <property type="molecule type" value="Genomic_DNA"/>
</dbReference>
<accession>A0ABU8JM19</accession>